<dbReference type="Gene3D" id="3.30.70.1060">
    <property type="entry name" value="Dimeric alpha+beta barrel"/>
    <property type="match status" value="1"/>
</dbReference>
<evidence type="ECO:0000313" key="6">
    <source>
        <dbReference type="Proteomes" id="UP001555100"/>
    </source>
</evidence>
<dbReference type="SUPFAM" id="SSF54909">
    <property type="entry name" value="Dimeric alpha+beta barrel"/>
    <property type="match status" value="1"/>
</dbReference>
<dbReference type="Proteomes" id="UP000275951">
    <property type="component" value="Chromosome"/>
</dbReference>
<evidence type="ECO:0000259" key="2">
    <source>
        <dbReference type="Pfam" id="PF03795"/>
    </source>
</evidence>
<comment type="similarity">
    <text evidence="1">Belongs to the YciI family.</text>
</comment>
<dbReference type="EMBL" id="JBAGNM010000005">
    <property type="protein sequence ID" value="MEW6954646.1"/>
    <property type="molecule type" value="Genomic_DNA"/>
</dbReference>
<dbReference type="Pfam" id="PF03795">
    <property type="entry name" value="YCII"/>
    <property type="match status" value="1"/>
</dbReference>
<evidence type="ECO:0000313" key="4">
    <source>
        <dbReference type="EMBL" id="MEW6954646.1"/>
    </source>
</evidence>
<dbReference type="InterPro" id="IPR011008">
    <property type="entry name" value="Dimeric_a/b-barrel"/>
</dbReference>
<dbReference type="KEGG" id="tpy:CQ11_00395"/>
<dbReference type="EMBL" id="CP033905">
    <property type="protein sequence ID" value="AZR06090.1"/>
    <property type="molecule type" value="Genomic_DNA"/>
</dbReference>
<accession>X4RAE2</accession>
<name>X4RAE2_9ACTO</name>
<dbReference type="OrthoDB" id="8968203at2"/>
<reference evidence="3 5" key="1">
    <citation type="submission" date="2018-11" db="EMBL/GenBank/DDBJ databases">
        <title>Multidrug-resistant genes are associated with an 42-kb island TGI1 carrying a complex class 1 integron in a Trueperella pyogenes.</title>
        <authorList>
            <person name="Dong W."/>
        </authorList>
    </citation>
    <scope>NUCLEOTIDE SEQUENCE [LARGE SCALE GENOMIC DNA]</scope>
    <source>
        <strain evidence="3 5">TP4</strain>
    </source>
</reference>
<sequence>MAIYAVRYTYTDDLDALAEIRPAHREFLKSLFDQGNLLASGPLEGNGALLIVDADDAVGALAVVDADPFNSACLIADREVLEWTQIYGPWA</sequence>
<proteinExistence type="inferred from homology"/>
<organism evidence="3 5">
    <name type="scientific">Trueperella pyogenes</name>
    <dbReference type="NCBI Taxonomy" id="1661"/>
    <lineage>
        <taxon>Bacteria</taxon>
        <taxon>Bacillati</taxon>
        <taxon>Actinomycetota</taxon>
        <taxon>Actinomycetes</taxon>
        <taxon>Actinomycetales</taxon>
        <taxon>Actinomycetaceae</taxon>
        <taxon>Trueperella</taxon>
    </lineage>
</organism>
<feature type="domain" description="YCII-related" evidence="2">
    <location>
        <begin position="5"/>
        <end position="84"/>
    </location>
</feature>
<reference evidence="4 6" key="2">
    <citation type="submission" date="2024-01" db="EMBL/GenBank/DDBJ databases">
        <title>Genomic analysis and antimicrobial resistance profiles of Trueperella pyogenes isolated from domestic and wild animals.</title>
        <authorList>
            <person name="Magossi G."/>
            <person name="Gzyl K.E."/>
            <person name="Holman D.B."/>
            <person name="Amat S."/>
        </authorList>
    </citation>
    <scope>NUCLEOTIDE SEQUENCE [LARGE SCALE GENOMIC DNA]</scope>
    <source>
        <strain evidence="4 6">1494</strain>
    </source>
</reference>
<dbReference type="Proteomes" id="UP001555100">
    <property type="component" value="Unassembled WGS sequence"/>
</dbReference>
<evidence type="ECO:0000313" key="5">
    <source>
        <dbReference type="Proteomes" id="UP000275951"/>
    </source>
</evidence>
<gene>
    <name evidence="3" type="ORF">EBQ10_01460</name>
    <name evidence="4" type="ORF">V3M73_06370</name>
</gene>
<dbReference type="InterPro" id="IPR005545">
    <property type="entry name" value="YCII"/>
</dbReference>
<protein>
    <submittedName>
        <fullName evidence="4">YciI family protein</fullName>
    </submittedName>
</protein>
<dbReference type="AlphaFoldDB" id="X4RAE2"/>
<evidence type="ECO:0000256" key="1">
    <source>
        <dbReference type="ARBA" id="ARBA00007689"/>
    </source>
</evidence>
<evidence type="ECO:0000313" key="3">
    <source>
        <dbReference type="EMBL" id="AZR06090.1"/>
    </source>
</evidence>
<dbReference type="GeneID" id="97532034"/>
<dbReference type="RefSeq" id="WP_025295647.1">
    <property type="nucleotide sequence ID" value="NZ_CP007519.1"/>
</dbReference>
<keyword evidence="6" id="KW-1185">Reference proteome</keyword>